<name>A0ABS7BQE4_9SPHN</name>
<reference evidence="4 5" key="1">
    <citation type="submission" date="2021-07" db="EMBL/GenBank/DDBJ databases">
        <title>Sphingomonas sp.</title>
        <authorList>
            <person name="Feng G."/>
            <person name="Li J."/>
            <person name="Pan M."/>
        </authorList>
    </citation>
    <scope>NUCLEOTIDE SEQUENCE [LARGE SCALE GENOMIC DNA]</scope>
    <source>
        <strain evidence="4 5">RRHST34</strain>
    </source>
</reference>
<evidence type="ECO:0000313" key="5">
    <source>
        <dbReference type="Proteomes" id="UP000759103"/>
    </source>
</evidence>
<evidence type="ECO:0000259" key="3">
    <source>
        <dbReference type="PROSITE" id="PS50111"/>
    </source>
</evidence>
<dbReference type="Proteomes" id="UP000759103">
    <property type="component" value="Unassembled WGS sequence"/>
</dbReference>
<accession>A0ABS7BQE4</accession>
<keyword evidence="1 2" id="KW-0807">Transducer</keyword>
<dbReference type="Pfam" id="PF00015">
    <property type="entry name" value="MCPsignal"/>
    <property type="match status" value="1"/>
</dbReference>
<dbReference type="PROSITE" id="PS50111">
    <property type="entry name" value="CHEMOTAXIS_TRANSDUC_2"/>
    <property type="match status" value="1"/>
</dbReference>
<dbReference type="RefSeq" id="WP_219749027.1">
    <property type="nucleotide sequence ID" value="NZ_JAHXZN010000004.1"/>
</dbReference>
<protein>
    <submittedName>
        <fullName evidence="4">Chemotaxis protein</fullName>
    </submittedName>
</protein>
<sequence>MTLDQTIAEAARRSGELGLRTLDLQADIAELSTRVTAQASTIEQIGRQTGRLADDVDEVAAAARSAREHTAGAHSVLADSHVQVEAATSDVVELITQVSRIHESIGGFTAALEEVARVTATIDAIAKQTNLLALNATIEAARAGEAGRGFAVVAGEVKKLASETALATARITGSIDTLTTQADAMLGKVDAGVATARSAHRGTRDIEALVARLRGLMDGLTRSSEGVADRIGSMVDAVGEVEEGLGELARTSSDNAQGLHRLSDRVTSVSDDTNDLLQRLAESDADMPDRPYIRFALEAARQVSAGLARAASTGEISREAILSERYEPVADTDPALFTHPAMALITALARPHQESARALPGFFGMSFTDRNCFGAVAMPERSLPQRPGDRKWNSEYSRAGVFFHFPDTAVQVKITQPFCLKAYRRPLAGGGVVLLKQVIASISVDGAHWGVLQLAYENQG</sequence>
<dbReference type="PANTHER" id="PTHR32089">
    <property type="entry name" value="METHYL-ACCEPTING CHEMOTAXIS PROTEIN MCPB"/>
    <property type="match status" value="1"/>
</dbReference>
<dbReference type="SMART" id="SM00283">
    <property type="entry name" value="MA"/>
    <property type="match status" value="1"/>
</dbReference>
<feature type="domain" description="Methyl-accepting transducer" evidence="3">
    <location>
        <begin position="13"/>
        <end position="270"/>
    </location>
</feature>
<comment type="caution">
    <text evidence="4">The sequence shown here is derived from an EMBL/GenBank/DDBJ whole genome shotgun (WGS) entry which is preliminary data.</text>
</comment>
<organism evidence="4 5">
    <name type="scientific">Sphingomonas citri</name>
    <dbReference type="NCBI Taxonomy" id="2862499"/>
    <lineage>
        <taxon>Bacteria</taxon>
        <taxon>Pseudomonadati</taxon>
        <taxon>Pseudomonadota</taxon>
        <taxon>Alphaproteobacteria</taxon>
        <taxon>Sphingomonadales</taxon>
        <taxon>Sphingomonadaceae</taxon>
        <taxon>Sphingomonas</taxon>
    </lineage>
</organism>
<gene>
    <name evidence="4" type="ORF">KZ820_12895</name>
</gene>
<dbReference type="InterPro" id="IPR004089">
    <property type="entry name" value="MCPsignal_dom"/>
</dbReference>
<dbReference type="SUPFAM" id="SSF58104">
    <property type="entry name" value="Methyl-accepting chemotaxis protein (MCP) signaling domain"/>
    <property type="match status" value="1"/>
</dbReference>
<dbReference type="PANTHER" id="PTHR32089:SF112">
    <property type="entry name" value="LYSOZYME-LIKE PROTEIN-RELATED"/>
    <property type="match status" value="1"/>
</dbReference>
<evidence type="ECO:0000256" key="1">
    <source>
        <dbReference type="ARBA" id="ARBA00023224"/>
    </source>
</evidence>
<dbReference type="EMBL" id="JAHXZN010000004">
    <property type="protein sequence ID" value="MBW6531634.1"/>
    <property type="molecule type" value="Genomic_DNA"/>
</dbReference>
<keyword evidence="5" id="KW-1185">Reference proteome</keyword>
<proteinExistence type="predicted"/>
<evidence type="ECO:0000313" key="4">
    <source>
        <dbReference type="EMBL" id="MBW6531634.1"/>
    </source>
</evidence>
<evidence type="ECO:0000256" key="2">
    <source>
        <dbReference type="PROSITE-ProRule" id="PRU00284"/>
    </source>
</evidence>
<dbReference type="Gene3D" id="1.10.287.950">
    <property type="entry name" value="Methyl-accepting chemotaxis protein"/>
    <property type="match status" value="1"/>
</dbReference>